<dbReference type="GO" id="GO:0044209">
    <property type="term" value="P:AMP salvage"/>
    <property type="evidence" value="ECO:0007669"/>
    <property type="project" value="UniProtKB-UniRule"/>
</dbReference>
<evidence type="ECO:0000256" key="2">
    <source>
        <dbReference type="ARBA" id="ARBA00022727"/>
    </source>
</evidence>
<evidence type="ECO:0000256" key="3">
    <source>
        <dbReference type="ARBA" id="ARBA00022741"/>
    </source>
</evidence>
<evidence type="ECO:0000256" key="5">
    <source>
        <dbReference type="HAMAP-Rule" id="MF_00235"/>
    </source>
</evidence>
<feature type="binding site" evidence="5">
    <location>
        <begin position="52"/>
        <end position="54"/>
    </location>
    <ligand>
        <name>AMP</name>
        <dbReference type="ChEBI" id="CHEBI:456215"/>
    </ligand>
</feature>
<comment type="caution">
    <text evidence="6">The sequence shown here is derived from an EMBL/GenBank/DDBJ whole genome shotgun (WGS) entry which is preliminary data.</text>
</comment>
<dbReference type="InterPro" id="IPR000850">
    <property type="entry name" value="Adenylat/UMP-CMP_kin"/>
</dbReference>
<feature type="binding site" evidence="5">
    <location>
        <position position="115"/>
    </location>
    <ligand>
        <name>ATP</name>
        <dbReference type="ChEBI" id="CHEBI:30616"/>
    </ligand>
</feature>
<sequence length="205" mass="23260">MMGPQACGKGTQGRMLSAALGIPLVTNGELLRNLSDTHPYKKLISSQMNKGELVDQKFVAQIIKDRISKPDCANGYILDGWMRKDIDLDYFYPPLDYVILITLPREESLKRISGRRVCDLDGKTVNILTQDPEEFEYCDGHLSQRPDDNENAVNRRLDIFYTDTMHVINQFKAKNKVIEVSGLGTPEEVFSRIEEQLVKKGVPLQ</sequence>
<evidence type="ECO:0000313" key="6">
    <source>
        <dbReference type="EMBL" id="NMB69979.1"/>
    </source>
</evidence>
<dbReference type="PANTHER" id="PTHR23359">
    <property type="entry name" value="NUCLEOTIDE KINASE"/>
    <property type="match status" value="1"/>
</dbReference>
<feature type="binding site" evidence="5">
    <location>
        <position position="156"/>
    </location>
    <ligand>
        <name>AMP</name>
        <dbReference type="ChEBI" id="CHEBI:456215"/>
    </ligand>
</feature>
<feature type="binding site" evidence="5">
    <location>
        <position position="145"/>
    </location>
    <ligand>
        <name>AMP</name>
        <dbReference type="ChEBI" id="CHEBI:456215"/>
    </ligand>
</feature>
<comment type="caution">
    <text evidence="5">Lacks conserved residue(s) required for the propagation of feature annotation.</text>
</comment>
<dbReference type="Proteomes" id="UP000526033">
    <property type="component" value="Unassembled WGS sequence"/>
</dbReference>
<comment type="domain">
    <text evidence="5">Consists of three domains, a large central CORE domain and two small peripheral domains, NMPbind and LID, which undergo movements during catalysis. The LID domain closes over the site of phosphoryl transfer upon ATP binding. Assembling and dissambling the active center during each catalytic cycle provides an effective means to prevent ATP hydrolysis.</text>
</comment>
<dbReference type="InterPro" id="IPR027417">
    <property type="entry name" value="P-loop_NTPase"/>
</dbReference>
<evidence type="ECO:0000256" key="1">
    <source>
        <dbReference type="ARBA" id="ARBA00022679"/>
    </source>
</evidence>
<evidence type="ECO:0000313" key="7">
    <source>
        <dbReference type="Proteomes" id="UP000526033"/>
    </source>
</evidence>
<comment type="pathway">
    <text evidence="5">Purine metabolism; AMP biosynthesis via salvage pathway; AMP from ADP: step 1/1.</text>
</comment>
<evidence type="ECO:0000256" key="4">
    <source>
        <dbReference type="ARBA" id="ARBA00022777"/>
    </source>
</evidence>
<dbReference type="UniPathway" id="UPA00588">
    <property type="reaction ID" value="UER00649"/>
</dbReference>
<feature type="binding site" evidence="5">
    <location>
        <position position="32"/>
    </location>
    <ligand>
        <name>AMP</name>
        <dbReference type="ChEBI" id="CHEBI:456215"/>
    </ligand>
</feature>
<comment type="subunit">
    <text evidence="5">Monomer.</text>
</comment>
<accession>A0A7X9HGK0</accession>
<keyword evidence="5" id="KW-0067">ATP-binding</keyword>
<dbReference type="Pfam" id="PF00406">
    <property type="entry name" value="ADK"/>
    <property type="match status" value="1"/>
</dbReference>
<dbReference type="GO" id="GO:0005737">
    <property type="term" value="C:cytoplasm"/>
    <property type="evidence" value="ECO:0007669"/>
    <property type="project" value="UniProtKB-SubCell"/>
</dbReference>
<comment type="catalytic activity">
    <reaction evidence="5">
        <text>AMP + ATP = 2 ADP</text>
        <dbReference type="Rhea" id="RHEA:12973"/>
        <dbReference type="ChEBI" id="CHEBI:30616"/>
        <dbReference type="ChEBI" id="CHEBI:456215"/>
        <dbReference type="ChEBI" id="CHEBI:456216"/>
        <dbReference type="EC" id="2.7.4.3"/>
    </reaction>
</comment>
<dbReference type="AlphaFoldDB" id="A0A7X9HGK0"/>
<gene>
    <name evidence="5" type="primary">adk</name>
    <name evidence="6" type="ORF">GYA27_02150</name>
</gene>
<comment type="subcellular location">
    <subcellularLocation>
        <location evidence="5">Cytoplasm</location>
    </subcellularLocation>
</comment>
<name>A0A7X9HGK0_UNCKA</name>
<comment type="similarity">
    <text evidence="5">Belongs to the adenylate kinase family.</text>
</comment>
<reference evidence="6 7" key="1">
    <citation type="journal article" date="2020" name="Biotechnol. Biofuels">
        <title>New insights from the biogas microbiome by comprehensive genome-resolved metagenomics of nearly 1600 species originating from multiple anaerobic digesters.</title>
        <authorList>
            <person name="Campanaro S."/>
            <person name="Treu L."/>
            <person name="Rodriguez-R L.M."/>
            <person name="Kovalovszki A."/>
            <person name="Ziels R.M."/>
            <person name="Maus I."/>
            <person name="Zhu X."/>
            <person name="Kougias P.G."/>
            <person name="Basile A."/>
            <person name="Luo G."/>
            <person name="Schluter A."/>
            <person name="Konstantinidis K.T."/>
            <person name="Angelidaki I."/>
        </authorList>
    </citation>
    <scope>NUCLEOTIDE SEQUENCE [LARGE SCALE GENOMIC DNA]</scope>
    <source>
        <strain evidence="6">AS27yjCOA_165</strain>
    </source>
</reference>
<protein>
    <recommendedName>
        <fullName evidence="5">Adenylate kinase</fullName>
        <shortName evidence="5">AK</shortName>
        <ecNumber evidence="5">2.7.4.3</ecNumber>
    </recommendedName>
    <alternativeName>
        <fullName evidence="5">ATP-AMP transphosphorylase</fullName>
    </alternativeName>
    <alternativeName>
        <fullName evidence="5">ATP:AMP phosphotransferase</fullName>
    </alternativeName>
    <alternativeName>
        <fullName evidence="5">Adenylate monophosphate kinase</fullName>
    </alternativeName>
</protein>
<dbReference type="EC" id="2.7.4.3" evidence="5"/>
<keyword evidence="2 5" id="KW-0545">Nucleotide biosynthesis</keyword>
<dbReference type="HAMAP" id="MF_00235">
    <property type="entry name" value="Adenylate_kinase_Adk"/>
    <property type="match status" value="1"/>
</dbReference>
<dbReference type="GO" id="GO:0005524">
    <property type="term" value="F:ATP binding"/>
    <property type="evidence" value="ECO:0007669"/>
    <property type="project" value="UniProtKB-UniRule"/>
</dbReference>
<dbReference type="SUPFAM" id="SSF52540">
    <property type="entry name" value="P-loop containing nucleoside triphosphate hydrolases"/>
    <property type="match status" value="1"/>
</dbReference>
<dbReference type="GO" id="GO:0004017">
    <property type="term" value="F:AMP kinase activity"/>
    <property type="evidence" value="ECO:0007669"/>
    <property type="project" value="UniProtKB-UniRule"/>
</dbReference>
<dbReference type="CDD" id="cd01428">
    <property type="entry name" value="ADK"/>
    <property type="match status" value="1"/>
</dbReference>
<feature type="binding site" evidence="5">
    <location>
        <position position="184"/>
    </location>
    <ligand>
        <name>ATP</name>
        <dbReference type="ChEBI" id="CHEBI:30616"/>
    </ligand>
</feature>
<keyword evidence="5" id="KW-0963">Cytoplasm</keyword>
<feature type="binding site" evidence="5">
    <location>
        <begin position="6"/>
        <end position="11"/>
    </location>
    <ligand>
        <name>ATP</name>
        <dbReference type="ChEBI" id="CHEBI:30616"/>
    </ligand>
</feature>
<proteinExistence type="inferred from homology"/>
<keyword evidence="3 5" id="KW-0547">Nucleotide-binding</keyword>
<keyword evidence="4 5" id="KW-0418">Kinase</keyword>
<dbReference type="Gene3D" id="3.40.50.300">
    <property type="entry name" value="P-loop containing nucleotide triphosphate hydrolases"/>
    <property type="match status" value="1"/>
</dbReference>
<keyword evidence="1 5" id="KW-0808">Transferase</keyword>
<comment type="function">
    <text evidence="5">Catalyzes the reversible transfer of the terminal phosphate group between ATP and AMP. Plays an important role in cellular energy homeostasis and in adenine nucleotide metabolism.</text>
</comment>
<dbReference type="EMBL" id="JAAZNL010000020">
    <property type="protein sequence ID" value="NMB69979.1"/>
    <property type="molecule type" value="Genomic_DNA"/>
</dbReference>
<organism evidence="6 7">
    <name type="scientific">candidate division WWE3 bacterium</name>
    <dbReference type="NCBI Taxonomy" id="2053526"/>
    <lineage>
        <taxon>Bacteria</taxon>
        <taxon>Katanobacteria</taxon>
    </lineage>
</organism>